<sequence>MPYNLADTVFGREIAEENRARGREEGLVHSMQLILQSRFGDVPGLEDLAQKLVADDHAANVARIMNGASLEDLRQS</sequence>
<evidence type="ECO:0008006" key="3">
    <source>
        <dbReference type="Google" id="ProtNLM"/>
    </source>
</evidence>
<gene>
    <name evidence="1" type="ORF">BJY16_000060</name>
</gene>
<name>A0A7W7GR12_9ACTN</name>
<organism evidence="1 2">
    <name type="scientific">Actinoplanes octamycinicus</name>
    <dbReference type="NCBI Taxonomy" id="135948"/>
    <lineage>
        <taxon>Bacteria</taxon>
        <taxon>Bacillati</taxon>
        <taxon>Actinomycetota</taxon>
        <taxon>Actinomycetes</taxon>
        <taxon>Micromonosporales</taxon>
        <taxon>Micromonosporaceae</taxon>
        <taxon>Actinoplanes</taxon>
    </lineage>
</organism>
<proteinExistence type="predicted"/>
<keyword evidence="2" id="KW-1185">Reference proteome</keyword>
<dbReference type="AlphaFoldDB" id="A0A7W7GR12"/>
<dbReference type="RefSeq" id="WP_185037131.1">
    <property type="nucleotide sequence ID" value="NZ_BAABFG010000005.1"/>
</dbReference>
<dbReference type="Proteomes" id="UP000546162">
    <property type="component" value="Unassembled WGS sequence"/>
</dbReference>
<protein>
    <recommendedName>
        <fullName evidence="3">DUF4351 domain-containing protein</fullName>
    </recommendedName>
</protein>
<dbReference type="EMBL" id="JACHNB010000001">
    <property type="protein sequence ID" value="MBB4736601.1"/>
    <property type="molecule type" value="Genomic_DNA"/>
</dbReference>
<reference evidence="1 2" key="1">
    <citation type="submission" date="2020-08" db="EMBL/GenBank/DDBJ databases">
        <title>Sequencing the genomes of 1000 actinobacteria strains.</title>
        <authorList>
            <person name="Klenk H.-P."/>
        </authorList>
    </citation>
    <scope>NUCLEOTIDE SEQUENCE [LARGE SCALE GENOMIC DNA]</scope>
    <source>
        <strain evidence="1 2">DSM 45809</strain>
    </source>
</reference>
<evidence type="ECO:0000313" key="1">
    <source>
        <dbReference type="EMBL" id="MBB4736601.1"/>
    </source>
</evidence>
<evidence type="ECO:0000313" key="2">
    <source>
        <dbReference type="Proteomes" id="UP000546162"/>
    </source>
</evidence>
<accession>A0A7W7GR12</accession>
<comment type="caution">
    <text evidence="1">The sequence shown here is derived from an EMBL/GenBank/DDBJ whole genome shotgun (WGS) entry which is preliminary data.</text>
</comment>